<name>A0A0F9NDF7_9ZZZZ</name>
<sequence>MCGGSISEGDKEDFPTMRKLKLYLWTIRLDRAIYSLGLAWIGDFMLRWSMPPMRGGVDTNIAAGAAEAAQRWAEDIWLELPERVFWGRYMNTDVNAVIQVKQDLEAQQGEVITFTLARQLTGGGTAGDAALEGNEEAIAFFSDTVTLDQFRNAVRLNGRLAEKRPAFDMRTTAKQLLKDWLAAFIDDRIFTALSTTPTRAVFGGDATSTATIETGDFLNLALISRAKTLARKATPQIFPVNVDGSDYFLLVVSPDSLHDLKVNDANWAQAQREAQVRGESNPLFTGAEGIWDGVLIRSSTRVAVATNFGAGANLNGSDNLFCGRQAGVFAWGRKPEWVEQAFDYANKTGFAIGAIFEVTKAVFNAADNGVIAVRTFRGNIT</sequence>
<accession>A0A0F9NDF7</accession>
<evidence type="ECO:0000313" key="1">
    <source>
        <dbReference type="EMBL" id="KKM79422.1"/>
    </source>
</evidence>
<protein>
    <recommendedName>
        <fullName evidence="2">N4-gp56 family major capsid protein</fullName>
    </recommendedName>
</protein>
<reference evidence="1" key="1">
    <citation type="journal article" date="2015" name="Nature">
        <title>Complex archaea that bridge the gap between prokaryotes and eukaryotes.</title>
        <authorList>
            <person name="Spang A."/>
            <person name="Saw J.H."/>
            <person name="Jorgensen S.L."/>
            <person name="Zaremba-Niedzwiedzka K."/>
            <person name="Martijn J."/>
            <person name="Lind A.E."/>
            <person name="van Eijk R."/>
            <person name="Schleper C."/>
            <person name="Guy L."/>
            <person name="Ettema T.J."/>
        </authorList>
    </citation>
    <scope>NUCLEOTIDE SEQUENCE</scope>
</reference>
<dbReference type="EMBL" id="LAZR01008338">
    <property type="protein sequence ID" value="KKM79422.1"/>
    <property type="molecule type" value="Genomic_DNA"/>
</dbReference>
<organism evidence="1">
    <name type="scientific">marine sediment metagenome</name>
    <dbReference type="NCBI Taxonomy" id="412755"/>
    <lineage>
        <taxon>unclassified sequences</taxon>
        <taxon>metagenomes</taxon>
        <taxon>ecological metagenomes</taxon>
    </lineage>
</organism>
<gene>
    <name evidence="1" type="ORF">LCGC14_1350100</name>
</gene>
<dbReference type="NCBIfam" id="TIGR04387">
    <property type="entry name" value="capsid_maj_N4"/>
    <property type="match status" value="1"/>
</dbReference>
<evidence type="ECO:0008006" key="2">
    <source>
        <dbReference type="Google" id="ProtNLM"/>
    </source>
</evidence>
<dbReference type="InterPro" id="IPR025267">
    <property type="entry name" value="ORF017-like"/>
</dbReference>
<dbReference type="AlphaFoldDB" id="A0A0F9NDF7"/>
<dbReference type="Pfam" id="PF13252">
    <property type="entry name" value="Phage_capsid_3"/>
    <property type="match status" value="2"/>
</dbReference>
<comment type="caution">
    <text evidence="1">The sequence shown here is derived from an EMBL/GenBank/DDBJ whole genome shotgun (WGS) entry which is preliminary data.</text>
</comment>
<proteinExistence type="predicted"/>